<organism evidence="2 3">
    <name type="scientific">Symbiodinium necroappetens</name>
    <dbReference type="NCBI Taxonomy" id="1628268"/>
    <lineage>
        <taxon>Eukaryota</taxon>
        <taxon>Sar</taxon>
        <taxon>Alveolata</taxon>
        <taxon>Dinophyceae</taxon>
        <taxon>Suessiales</taxon>
        <taxon>Symbiodiniaceae</taxon>
        <taxon>Symbiodinium</taxon>
    </lineage>
</organism>
<feature type="compositionally biased region" description="Low complexity" evidence="1">
    <location>
        <begin position="1773"/>
        <end position="1788"/>
    </location>
</feature>
<feature type="region of interest" description="Disordered" evidence="1">
    <location>
        <begin position="1744"/>
        <end position="1840"/>
    </location>
</feature>
<feature type="region of interest" description="Disordered" evidence="1">
    <location>
        <begin position="153"/>
        <end position="185"/>
    </location>
</feature>
<feature type="region of interest" description="Disordered" evidence="1">
    <location>
        <begin position="608"/>
        <end position="698"/>
    </location>
</feature>
<feature type="compositionally biased region" description="Polar residues" evidence="1">
    <location>
        <begin position="381"/>
        <end position="391"/>
    </location>
</feature>
<feature type="compositionally biased region" description="Polar residues" evidence="1">
    <location>
        <begin position="1718"/>
        <end position="1730"/>
    </location>
</feature>
<feature type="region of interest" description="Disordered" evidence="1">
    <location>
        <begin position="1709"/>
        <end position="1730"/>
    </location>
</feature>
<name>A0A812SXJ1_9DINO</name>
<protein>
    <submittedName>
        <fullName evidence="2">HKR1 protein</fullName>
    </submittedName>
</protein>
<evidence type="ECO:0000313" key="2">
    <source>
        <dbReference type="EMBL" id="CAE7496195.1"/>
    </source>
</evidence>
<feature type="compositionally biased region" description="Polar residues" evidence="1">
    <location>
        <begin position="962"/>
        <end position="974"/>
    </location>
</feature>
<dbReference type="EMBL" id="CAJNJA010022587">
    <property type="protein sequence ID" value="CAE7496195.1"/>
    <property type="molecule type" value="Genomic_DNA"/>
</dbReference>
<feature type="region of interest" description="Disordered" evidence="1">
    <location>
        <begin position="853"/>
        <end position="991"/>
    </location>
</feature>
<sequence>MTFPVRAAVADAAGLPVLPSLDVKRSAQLVGNAMAMQNVALVVMVAMSCFSQGQQRPPVPVPNTSTPATTAAAGAHAQFMQPPYQAAQAQMMGQTAPAAVMQGSPAAGSLPFMMPGQTVPGVGAPAHAGQFAQYAGMPMAVYPGNALMPQAVMPTPASGLAPEESGKDSTAGGNKSKRRRGVGKDKKQDYIMRDLLCTSDPDNANMSYLEGLDSATLGAMAHLYWGKAPEMRLKENSIATAKELQRDYTRRGSPGRAIPAHVLVTISKAVLGGQAKAWILDNGHTERNVTSLLPAPYHDQYMLRLEAGLDKVNPDVIFCDTLQATVPNPMQLPVDIYKKEQIRALLSPQAQMIHLGTAAQAAPAVDITKPTPPSQDVHMVSGQTPRPSNQQAISPGVLAAGTWGAPLLPGMQGTGESLFSSRGGCVGAAGVEPPPSSDEEEPEEFTLTFNADNGVHILRETASKEHRVLPTQSEGGNKPQVQAVVRCQPIQDVQAVLGGQPLPGWVVNLSVRLILGQSEPFFVFHHPPLHCPRAAGDAACDSAKASPAKSDLSSLAIGDHVEGTFVEIPETVFSSPASPAAQSGLTPQMAGLSLEVFTPEIKKTQGKDQAVTAVTPKAQKTQEKGEAATAVTPEVKKTQGNDKAVTPEVKKRSFLEAFTTPETKKPPRTPPRPEKKLRVSCGLEPSDAPPSPQRQEKARAVRRLCFASSEPEGQKARSEIEVVAVQSVPAPAAAVPLLRPAVAAPKAPPAVAETPKASPVPLEPAAAPAVVQTPKASPQPPAAVETTTAPPPVVETPKASPVPLQPAVAAAVVQTPQPPQPAVETPQAPPAVVETPKASPVVLQPAVAPAVVQTPEASPQPPALVETPKAPPAVVETPPQPPAAVETPKAPPAVVETKTAVETPKAPPAVVETQKASPAPLQLAVESPEDTTAEQPAGSVKPKVPAPKPAPREASAKASLLQALTKQAESSETNPIARRAEESASGTGSVVRKTKRNIVNIQIVLRAINTTLKTCFGFDLAHFAPRTKLKYSTDRMPLDAPEAKLRPLLKGVADQEKVGVKLWKLLARQLRCFYEPDTLHGSWNDCRNALVRAGQAMNMLKATILAATSHGPFQGGATWLSKQQAARKFADRHRFDAEKMRDMAELMRLDCGHDTDPEEVPTMIADWGSADAIRKRGMYIRGKGWFSLTERCLSLCTEWTISAEIMAELAAEQVDENFEAANADQLIEEEDPDEPRTVKQFQKWRAKFENNVQLSAELLQDRSLQSSLRMIALATEDVSKDFYRTVQAQKQGQEKQLAWVAGRFEGSGYKAPDPVSCRQLSWIQEESALLADTWKVLLELACARTWSQAMYWCCPPFLLGSSFASTAAERESLALLRQLDAGLKAAHGLLQHGAADGDSRGPAIRDLLEDYELVQRDRTDRSGTYWTASETLPRELELNTTDEVNVKWVKAGTLADMRMAAATMTLAELHTSDFRNLEATWAGLIVLNSTEDGAVLSLGFRKWAAQTIPLEIEKDARGRLLFVLPQAQDQRPTQRPRWMWNTCASAEDTNFKGCTVELLHPAAVPARLKEHSCVLEAVSPVEPLLKAALRSGRCFLDVPALKKCCVANGAADPTPTGKVGKKGKRSIMKIDRALVLLAKLFPEIPAGSEEHSKLLQGIMGERSQPMTEACAVDVLAGVKLLDRDNGEKFAGLAAVAQQIETDFKIKEAMKPGRGESEGPNQPRRNFTPTSREIHDLVERLQAEREEADAAAARAAPNAKGKSKGAGGERLQAEPEQADAAAARAAPNAKGKRKGAGGERLQAEPEQADAAAARAAPNAKGKRKGAGGAVEPAAKRRRAQK</sequence>
<feature type="compositionally biased region" description="Low complexity" evidence="1">
    <location>
        <begin position="1803"/>
        <end position="1818"/>
    </location>
</feature>
<reference evidence="2" key="1">
    <citation type="submission" date="2021-02" db="EMBL/GenBank/DDBJ databases">
        <authorList>
            <person name="Dougan E. K."/>
            <person name="Rhodes N."/>
            <person name="Thang M."/>
            <person name="Chan C."/>
        </authorList>
    </citation>
    <scope>NUCLEOTIDE SEQUENCE</scope>
</reference>
<proteinExistence type="predicted"/>
<feature type="region of interest" description="Disordered" evidence="1">
    <location>
        <begin position="772"/>
        <end position="800"/>
    </location>
</feature>
<evidence type="ECO:0000313" key="3">
    <source>
        <dbReference type="Proteomes" id="UP000601435"/>
    </source>
</evidence>
<gene>
    <name evidence="2" type="primary">HKR1</name>
    <name evidence="2" type="ORF">SNEC2469_LOCUS14119</name>
</gene>
<evidence type="ECO:0000256" key="1">
    <source>
        <dbReference type="SAM" id="MobiDB-lite"/>
    </source>
</evidence>
<comment type="caution">
    <text evidence="2">The sequence shown here is derived from an EMBL/GenBank/DDBJ whole genome shotgun (WGS) entry which is preliminary data.</text>
</comment>
<feature type="region of interest" description="Disordered" evidence="1">
    <location>
        <begin position="372"/>
        <end position="391"/>
    </location>
</feature>
<dbReference type="OrthoDB" id="429355at2759"/>
<dbReference type="Proteomes" id="UP000601435">
    <property type="component" value="Unassembled WGS sequence"/>
</dbReference>
<feature type="compositionally biased region" description="Low complexity" evidence="1">
    <location>
        <begin position="872"/>
        <end position="888"/>
    </location>
</feature>
<accession>A0A812SXJ1</accession>
<keyword evidence="3" id="KW-1185">Reference proteome</keyword>